<dbReference type="Pfam" id="PF13384">
    <property type="entry name" value="HTH_23"/>
    <property type="match status" value="1"/>
</dbReference>
<evidence type="ECO:0000313" key="1">
    <source>
        <dbReference type="EMBL" id="QUC11698.1"/>
    </source>
</evidence>
<organism evidence="1 2">
    <name type="scientific">Arachnia propionica</name>
    <dbReference type="NCBI Taxonomy" id="1750"/>
    <lineage>
        <taxon>Bacteria</taxon>
        <taxon>Bacillati</taxon>
        <taxon>Actinomycetota</taxon>
        <taxon>Actinomycetes</taxon>
        <taxon>Propionibacteriales</taxon>
        <taxon>Propionibacteriaceae</taxon>
        <taxon>Arachnia</taxon>
    </lineage>
</organism>
<sequence>MALTDTLSKQWQPLLDLVASLPPDFTTRDEGSAVSRLPHRVKFTSLTSAQRANVADLYAAGVPVPDICARFNITKNTVIRLRKQAGVPQRERGLSEAQGDEAEAMYISGKSLMIIAKRFGTGVGAVRGCLLRRGVRMRRRNGA</sequence>
<evidence type="ECO:0000313" key="2">
    <source>
        <dbReference type="Proteomes" id="UP000677180"/>
    </source>
</evidence>
<name>A0AB37HXV8_9ACTN</name>
<gene>
    <name evidence="1" type="ORF">J5A53_03080</name>
</gene>
<dbReference type="Gene3D" id="1.10.10.60">
    <property type="entry name" value="Homeodomain-like"/>
    <property type="match status" value="2"/>
</dbReference>
<dbReference type="Proteomes" id="UP000677180">
    <property type="component" value="Chromosome"/>
</dbReference>
<reference evidence="1" key="1">
    <citation type="submission" date="2021-03" db="EMBL/GenBank/DDBJ databases">
        <title>Human Oral Microbial Genomes.</title>
        <authorList>
            <person name="Johnston C.D."/>
            <person name="Chen T."/>
            <person name="Dewhirst F.E."/>
        </authorList>
    </citation>
    <scope>NUCLEOTIDE SEQUENCE</scope>
    <source>
        <strain evidence="1">F0714</strain>
    </source>
</reference>
<dbReference type="RefSeq" id="WP_157682479.1">
    <property type="nucleotide sequence ID" value="NZ_CP040007.1"/>
</dbReference>
<accession>A0AB37HXV8</accession>
<dbReference type="AlphaFoldDB" id="A0AB37HXV8"/>
<protein>
    <submittedName>
        <fullName evidence="1">Helix-turn-helix domain-containing protein</fullName>
    </submittedName>
</protein>
<dbReference type="EMBL" id="CP072385">
    <property type="protein sequence ID" value="QUC11698.1"/>
    <property type="molecule type" value="Genomic_DNA"/>
</dbReference>
<proteinExistence type="predicted"/>